<sequence>MKIKRINTAFLLLALAGMTLTGCSNEDIVNVNPQEGGTGNVSFSIVEKDYESADDTPKSRAAAEEIKPEVQNLGNGLMAEVSLVPDTTHRAETPKTRAIATPTHYTIQAFQGGVKKGELKGTFSGSTFTPDGGYPNEINLPHGTYDFVCFNDGVTANGTQLTVNRSDAATARFTIQRGVVINQKPKQLVTFTMKHAGANVLITINFMNCAFTGKFSNTQYVNEEGISVRDIDWDNPLEVYKYKLETSANAIPETMVYDFATNTSNYPAKSQISKTGKLEVGLPAAYNTPGTTLVTSGSRALNGYFLPKTDCSKFKLTFTDGEAGGISLVGKSITVPEHTLVEANKRYIVAIRLYLTNEYLYSDGKVGPRDKNPTKTPVAVVLDLGRRIAVALHDVNEGGNDQFQWSNATTTSEAVDPSRPSLRAATNYSELFDGFFIGDGVVPHNATIQAAEDYTPASPIPAHIWRVPPMTDILCLGTDLGRMLEDGKTYKSYLSRGGLFNF</sequence>
<evidence type="ECO:0000313" key="3">
    <source>
        <dbReference type="Proteomes" id="UP000003327"/>
    </source>
</evidence>
<evidence type="ECO:0000313" key="2">
    <source>
        <dbReference type="EMBL" id="EEX17370.1"/>
    </source>
</evidence>
<dbReference type="AlphaFoldDB" id="C9MT03"/>
<accession>C9MT03</accession>
<dbReference type="OrthoDB" id="1083165at2"/>
<name>C9MT03_9BACT</name>
<dbReference type="EMBL" id="ACVA01000068">
    <property type="protein sequence ID" value="EEX17370.1"/>
    <property type="molecule type" value="Genomic_DNA"/>
</dbReference>
<dbReference type="PROSITE" id="PS51257">
    <property type="entry name" value="PROKAR_LIPOPROTEIN"/>
    <property type="match status" value="1"/>
</dbReference>
<dbReference type="HOGENOM" id="CLU_028180_0_0_10"/>
<proteinExistence type="predicted"/>
<dbReference type="STRING" id="649761.HMPREF0973_02772"/>
<dbReference type="RefSeq" id="WP_004384458.1">
    <property type="nucleotide sequence ID" value="NZ_GG698717.1"/>
</dbReference>
<keyword evidence="3" id="KW-1185">Reference proteome</keyword>
<evidence type="ECO:0000256" key="1">
    <source>
        <dbReference type="SAM" id="SignalP"/>
    </source>
</evidence>
<reference evidence="2 3" key="1">
    <citation type="submission" date="2009-09" db="EMBL/GenBank/DDBJ databases">
        <authorList>
            <person name="Weinstock G."/>
            <person name="Sodergren E."/>
            <person name="Clifton S."/>
            <person name="Fulton L."/>
            <person name="Fulton B."/>
            <person name="Courtney L."/>
            <person name="Fronick C."/>
            <person name="Harrison M."/>
            <person name="Strong C."/>
            <person name="Farmer C."/>
            <person name="Delahaunty K."/>
            <person name="Markovic C."/>
            <person name="Hall O."/>
            <person name="Minx P."/>
            <person name="Tomlinson C."/>
            <person name="Mitreva M."/>
            <person name="Nelson J."/>
            <person name="Hou S."/>
            <person name="Wollam A."/>
            <person name="Pepin K.H."/>
            <person name="Johnson M."/>
            <person name="Bhonagiri V."/>
            <person name="Nash W.E."/>
            <person name="Warren W."/>
            <person name="Chinwalla A."/>
            <person name="Mardis E.R."/>
            <person name="Wilson R.K."/>
        </authorList>
    </citation>
    <scope>NUCLEOTIDE SEQUENCE [LARGE SCALE GENOMIC DNA]</scope>
    <source>
        <strain evidence="2 3">F0319</strain>
    </source>
</reference>
<organism evidence="2 3">
    <name type="scientific">Prevotella veroralis F0319</name>
    <dbReference type="NCBI Taxonomy" id="649761"/>
    <lineage>
        <taxon>Bacteria</taxon>
        <taxon>Pseudomonadati</taxon>
        <taxon>Bacteroidota</taxon>
        <taxon>Bacteroidia</taxon>
        <taxon>Bacteroidales</taxon>
        <taxon>Prevotellaceae</taxon>
        <taxon>Prevotella</taxon>
    </lineage>
</organism>
<dbReference type="Proteomes" id="UP000003327">
    <property type="component" value="Unassembled WGS sequence"/>
</dbReference>
<feature type="chain" id="PRO_5002999441" evidence="1">
    <location>
        <begin position="27"/>
        <end position="502"/>
    </location>
</feature>
<protein>
    <submittedName>
        <fullName evidence="2">Uncharacterized protein</fullName>
    </submittedName>
</protein>
<feature type="signal peptide" evidence="1">
    <location>
        <begin position="1"/>
        <end position="26"/>
    </location>
</feature>
<gene>
    <name evidence="2" type="ORF">HMPREF0973_02772</name>
</gene>
<comment type="caution">
    <text evidence="2">The sequence shown here is derived from an EMBL/GenBank/DDBJ whole genome shotgun (WGS) entry which is preliminary data.</text>
</comment>
<keyword evidence="1" id="KW-0732">Signal</keyword>